<organism evidence="4 5">
    <name type="scientific">Glacieibacterium arshaanense</name>
    <dbReference type="NCBI Taxonomy" id="2511025"/>
    <lineage>
        <taxon>Bacteria</taxon>
        <taxon>Pseudomonadati</taxon>
        <taxon>Pseudomonadota</taxon>
        <taxon>Alphaproteobacteria</taxon>
        <taxon>Sphingomonadales</taxon>
        <taxon>Sphingosinicellaceae</taxon>
        <taxon>Glacieibacterium</taxon>
    </lineage>
</organism>
<gene>
    <name evidence="4" type="ORF">EUV02_08570</name>
</gene>
<keyword evidence="5" id="KW-1185">Reference proteome</keyword>
<evidence type="ECO:0000313" key="5">
    <source>
        <dbReference type="Proteomes" id="UP000297737"/>
    </source>
</evidence>
<feature type="domain" description="RNA-binding S4" evidence="3">
    <location>
        <begin position="56"/>
        <end position="119"/>
    </location>
</feature>
<dbReference type="OrthoDB" id="9797176at2"/>
<dbReference type="EMBL" id="SIHO01000002">
    <property type="protein sequence ID" value="TFU03236.1"/>
    <property type="molecule type" value="Genomic_DNA"/>
</dbReference>
<dbReference type="Proteomes" id="UP000297737">
    <property type="component" value="Unassembled WGS sequence"/>
</dbReference>
<dbReference type="SMART" id="SM00363">
    <property type="entry name" value="S4"/>
    <property type="match status" value="1"/>
</dbReference>
<name>A0A4Y9EMD4_9SPHN</name>
<comment type="caution">
    <text evidence="4">The sequence shown here is derived from an EMBL/GenBank/DDBJ whole genome shotgun (WGS) entry which is preliminary data.</text>
</comment>
<dbReference type="InterPro" id="IPR002942">
    <property type="entry name" value="S4_RNA-bd"/>
</dbReference>
<dbReference type="PROSITE" id="PS50889">
    <property type="entry name" value="S4"/>
    <property type="match status" value="1"/>
</dbReference>
<evidence type="ECO:0000256" key="1">
    <source>
        <dbReference type="PROSITE-ProRule" id="PRU00182"/>
    </source>
</evidence>
<accession>A0A4Y9EMD4</accession>
<dbReference type="Pfam" id="PF01479">
    <property type="entry name" value="S4"/>
    <property type="match status" value="1"/>
</dbReference>
<proteinExistence type="predicted"/>
<keyword evidence="1" id="KW-0694">RNA-binding</keyword>
<dbReference type="GO" id="GO:0003723">
    <property type="term" value="F:RNA binding"/>
    <property type="evidence" value="ECO:0007669"/>
    <property type="project" value="UniProtKB-KW"/>
</dbReference>
<protein>
    <recommendedName>
        <fullName evidence="3">RNA-binding S4 domain-containing protein</fullName>
    </recommendedName>
</protein>
<feature type="compositionally biased region" description="Basic residues" evidence="2">
    <location>
        <begin position="11"/>
        <end position="23"/>
    </location>
</feature>
<evidence type="ECO:0000313" key="4">
    <source>
        <dbReference type="EMBL" id="TFU03236.1"/>
    </source>
</evidence>
<evidence type="ECO:0000256" key="2">
    <source>
        <dbReference type="SAM" id="MobiDB-lite"/>
    </source>
</evidence>
<dbReference type="CDD" id="cd00165">
    <property type="entry name" value="S4"/>
    <property type="match status" value="1"/>
</dbReference>
<dbReference type="SUPFAM" id="SSF55174">
    <property type="entry name" value="Alpha-L RNA-binding motif"/>
    <property type="match status" value="1"/>
</dbReference>
<sequence length="143" mass="16210">MVTRRLPGAGRGRRAPPRHPCRHRAFRPSPNWRITPRAAPRIKQKGTPHLVYGQGLRIDKWLWFARLTKSRSAAQHLCESRYLRLDGRVIDRASALVRAGSVVSFPHNDEVVVVRVEGLADARRPYVEASRLYTDLRQTAAAG</sequence>
<dbReference type="Gene3D" id="3.10.290.10">
    <property type="entry name" value="RNA-binding S4 domain"/>
    <property type="match status" value="1"/>
</dbReference>
<feature type="region of interest" description="Disordered" evidence="2">
    <location>
        <begin position="1"/>
        <end position="23"/>
    </location>
</feature>
<dbReference type="InterPro" id="IPR036986">
    <property type="entry name" value="S4_RNA-bd_sf"/>
</dbReference>
<evidence type="ECO:0000259" key="3">
    <source>
        <dbReference type="SMART" id="SM00363"/>
    </source>
</evidence>
<dbReference type="AlphaFoldDB" id="A0A4Y9EMD4"/>
<reference evidence="4 5" key="1">
    <citation type="submission" date="2019-02" db="EMBL/GenBank/DDBJ databases">
        <title>Polymorphobacter sp. isolated from the lake at the Tibet of China.</title>
        <authorList>
            <person name="Li A."/>
        </authorList>
    </citation>
    <scope>NUCLEOTIDE SEQUENCE [LARGE SCALE GENOMIC DNA]</scope>
    <source>
        <strain evidence="4 5">DJ1R-1</strain>
    </source>
</reference>